<dbReference type="AlphaFoldDB" id="A0A7R6SYU6"/>
<evidence type="ECO:0000313" key="4">
    <source>
        <dbReference type="Proteomes" id="UP000595564"/>
    </source>
</evidence>
<dbReference type="InterPro" id="IPR050229">
    <property type="entry name" value="GlpE_sulfurtransferase"/>
</dbReference>
<accession>A0A7R6SYU6</accession>
<name>A0A7R6SYU6_9BACT</name>
<dbReference type="Proteomes" id="UP000595564">
    <property type="component" value="Chromosome"/>
</dbReference>
<reference evidence="3 4" key="1">
    <citation type="journal article" date="2012" name="Extremophiles">
        <title>Thermotomaculum hydrothermale gen. nov., sp. nov., a novel heterotrophic thermophile within the phylum Acidobacteria from a deep-sea hydrothermal vent chimney in the Southern Okinawa Trough.</title>
        <authorList>
            <person name="Izumi H."/>
            <person name="Nunoura T."/>
            <person name="Miyazaki M."/>
            <person name="Mino S."/>
            <person name="Toki T."/>
            <person name="Takai K."/>
            <person name="Sako Y."/>
            <person name="Sawabe T."/>
            <person name="Nakagawa S."/>
        </authorList>
    </citation>
    <scope>NUCLEOTIDE SEQUENCE [LARGE SCALE GENOMIC DNA]</scope>
    <source>
        <strain evidence="3 4">AC55</strain>
    </source>
</reference>
<dbReference type="CDD" id="cd00158">
    <property type="entry name" value="RHOD"/>
    <property type="match status" value="1"/>
</dbReference>
<evidence type="ECO:0000259" key="2">
    <source>
        <dbReference type="PROSITE" id="PS50206"/>
    </source>
</evidence>
<dbReference type="InterPro" id="IPR036873">
    <property type="entry name" value="Rhodanese-like_dom_sf"/>
</dbReference>
<keyword evidence="1" id="KW-0472">Membrane</keyword>
<protein>
    <submittedName>
        <fullName evidence="3">Rhodanese domain protein</fullName>
    </submittedName>
</protein>
<proteinExistence type="predicted"/>
<feature type="transmembrane region" description="Helical" evidence="1">
    <location>
        <begin position="6"/>
        <end position="27"/>
    </location>
</feature>
<dbReference type="PROSITE" id="PS50206">
    <property type="entry name" value="RHODANESE_3"/>
    <property type="match status" value="1"/>
</dbReference>
<dbReference type="Gene3D" id="3.40.250.10">
    <property type="entry name" value="Rhodanese-like domain"/>
    <property type="match status" value="1"/>
</dbReference>
<keyword evidence="1" id="KW-1133">Transmembrane helix</keyword>
<dbReference type="SUPFAM" id="SSF52821">
    <property type="entry name" value="Rhodanese/Cell cycle control phosphatase"/>
    <property type="match status" value="1"/>
</dbReference>
<organism evidence="3 4">
    <name type="scientific">Thermotomaculum hydrothermale</name>
    <dbReference type="NCBI Taxonomy" id="981385"/>
    <lineage>
        <taxon>Bacteria</taxon>
        <taxon>Pseudomonadati</taxon>
        <taxon>Acidobacteriota</taxon>
        <taxon>Holophagae</taxon>
        <taxon>Thermotomaculales</taxon>
        <taxon>Thermotomaculaceae</taxon>
        <taxon>Thermotomaculum</taxon>
    </lineage>
</organism>
<gene>
    <name evidence="3" type="ORF">TTHT_1689</name>
</gene>
<dbReference type="KEGG" id="thyd:TTHT_1689"/>
<keyword evidence="1" id="KW-0812">Transmembrane</keyword>
<dbReference type="SMART" id="SM00450">
    <property type="entry name" value="RHOD"/>
    <property type="match status" value="1"/>
</dbReference>
<dbReference type="PANTHER" id="PTHR43031:SF7">
    <property type="entry name" value="NITRIC OXIDE REDUCTASE FLRD-NAD(+) REDUCTASE"/>
    <property type="match status" value="1"/>
</dbReference>
<evidence type="ECO:0000256" key="1">
    <source>
        <dbReference type="SAM" id="Phobius"/>
    </source>
</evidence>
<dbReference type="RefSeq" id="WP_201327469.1">
    <property type="nucleotide sequence ID" value="NZ_AP017470.1"/>
</dbReference>
<dbReference type="EMBL" id="AP017470">
    <property type="protein sequence ID" value="BBB33164.1"/>
    <property type="molecule type" value="Genomic_DNA"/>
</dbReference>
<dbReference type="PANTHER" id="PTHR43031">
    <property type="entry name" value="FAD-DEPENDENT OXIDOREDUCTASE"/>
    <property type="match status" value="1"/>
</dbReference>
<evidence type="ECO:0000313" key="3">
    <source>
        <dbReference type="EMBL" id="BBB33164.1"/>
    </source>
</evidence>
<feature type="domain" description="Rhodanese" evidence="2">
    <location>
        <begin position="48"/>
        <end position="146"/>
    </location>
</feature>
<dbReference type="Pfam" id="PF00581">
    <property type="entry name" value="Rhodanese"/>
    <property type="match status" value="1"/>
</dbReference>
<dbReference type="InterPro" id="IPR001763">
    <property type="entry name" value="Rhodanese-like_dom"/>
</dbReference>
<sequence length="157" mass="18071">MGELRNYLKIVGIIFIFALFTYFTSFAEKKNLPQKKKISVDYIYKIYKQGNCFFVDARSFEEYAKGHIEGAINIPFHSEKKDDYIVKAIDILNGAKYVVVYCDGSECGLSKMLAKDLLNAGLKKEKLIIFTEGFDAWQKKNYPISKDLSFQKALFSQ</sequence>
<keyword evidence="4" id="KW-1185">Reference proteome</keyword>